<evidence type="ECO:0000313" key="7">
    <source>
        <dbReference type="Proteomes" id="UP000663870"/>
    </source>
</evidence>
<dbReference type="EMBL" id="CAJNOH010002078">
    <property type="protein sequence ID" value="CAF1270906.1"/>
    <property type="molecule type" value="Genomic_DNA"/>
</dbReference>
<feature type="transmembrane region" description="Helical" evidence="1">
    <location>
        <begin position="336"/>
        <end position="365"/>
    </location>
</feature>
<keyword evidence="1" id="KW-0472">Membrane</keyword>
<keyword evidence="1" id="KW-0812">Transmembrane</keyword>
<keyword evidence="1" id="KW-1133">Transmembrane helix</keyword>
<evidence type="ECO:0000313" key="6">
    <source>
        <dbReference type="Proteomes" id="UP000663864"/>
    </source>
</evidence>
<reference evidence="3" key="1">
    <citation type="submission" date="2021-02" db="EMBL/GenBank/DDBJ databases">
        <authorList>
            <person name="Nowell W R."/>
        </authorList>
    </citation>
    <scope>NUCLEOTIDE SEQUENCE</scope>
</reference>
<evidence type="ECO:0000313" key="4">
    <source>
        <dbReference type="EMBL" id="CAF1550021.1"/>
    </source>
</evidence>
<protein>
    <submittedName>
        <fullName evidence="3">Uncharacterized protein</fullName>
    </submittedName>
</protein>
<dbReference type="Proteomes" id="UP000663854">
    <property type="component" value="Unassembled WGS sequence"/>
</dbReference>
<organism evidence="3 6">
    <name type="scientific">Rotaria sordida</name>
    <dbReference type="NCBI Taxonomy" id="392033"/>
    <lineage>
        <taxon>Eukaryota</taxon>
        <taxon>Metazoa</taxon>
        <taxon>Spiralia</taxon>
        <taxon>Gnathifera</taxon>
        <taxon>Rotifera</taxon>
        <taxon>Eurotatoria</taxon>
        <taxon>Bdelloidea</taxon>
        <taxon>Philodinida</taxon>
        <taxon>Philodinidae</taxon>
        <taxon>Rotaria</taxon>
    </lineage>
</organism>
<sequence length="431" mass="50791">MIVYLIDENVLYDNTTKKYLWNQTLVKKRDQRYYDIKCFSDEFNNGCQNFKQQIWAYCESTNEKSGYSILKRQFLLTIERLKSLYLYYGSCCWANSSNKKFYFNLSIESDLIRMDSSPYPYIPVSYYVTFNKSTIIKIFAVNVDGDEVSCEPYQEDFSGFLTVYVDNHCKLNYKTNQLGKQYGQFWLMDRYQNRILSRSLISIQVHVQENILCNNQPELILQNKDNHQTITEITTICTNNQPIILANDGIEVLFHCQLNLYEIYQICFVGEIGFKLPATNIECFSIEVIGSKNECIKAANEYDFDRPCNRHFIIAEPISQESIKIKSLSESQSRRWLWILFVHLTFLLAGIIVYCGCKQMLLLFYDDSLRKQSKRNRIRTIMTELRPLVVQRNTKLTESLLPKHEYIVSKNEKVRIQHLRLGPVDHPNKLI</sequence>
<dbReference type="AlphaFoldDB" id="A0A815GL29"/>
<dbReference type="Proteomes" id="UP000663864">
    <property type="component" value="Unassembled WGS sequence"/>
</dbReference>
<gene>
    <name evidence="5" type="ORF">JBS370_LOCUS32235</name>
    <name evidence="4" type="ORF">JXQ802_LOCUS43570</name>
    <name evidence="2" type="ORF">PYM288_LOCUS28374</name>
    <name evidence="3" type="ORF">ZHD862_LOCUS30062</name>
</gene>
<evidence type="ECO:0000313" key="3">
    <source>
        <dbReference type="EMBL" id="CAF1341305.1"/>
    </source>
</evidence>
<evidence type="ECO:0000256" key="1">
    <source>
        <dbReference type="SAM" id="Phobius"/>
    </source>
</evidence>
<comment type="caution">
    <text evidence="3">The sequence shown here is derived from an EMBL/GenBank/DDBJ whole genome shotgun (WGS) entry which is preliminary data.</text>
</comment>
<dbReference type="Proteomes" id="UP000663836">
    <property type="component" value="Unassembled WGS sequence"/>
</dbReference>
<keyword evidence="7" id="KW-1185">Reference proteome</keyword>
<dbReference type="Proteomes" id="UP000663870">
    <property type="component" value="Unassembled WGS sequence"/>
</dbReference>
<dbReference type="EMBL" id="CAJNOT010002755">
    <property type="protein sequence ID" value="CAF1341305.1"/>
    <property type="molecule type" value="Genomic_DNA"/>
</dbReference>
<evidence type="ECO:0000313" key="2">
    <source>
        <dbReference type="EMBL" id="CAF1270906.1"/>
    </source>
</evidence>
<evidence type="ECO:0000313" key="5">
    <source>
        <dbReference type="EMBL" id="CAF4111924.1"/>
    </source>
</evidence>
<name>A0A815GL29_9BILA</name>
<proteinExistence type="predicted"/>
<dbReference type="EMBL" id="CAJOBD010008407">
    <property type="protein sequence ID" value="CAF4111924.1"/>
    <property type="molecule type" value="Genomic_DNA"/>
</dbReference>
<accession>A0A815GL29</accession>
<dbReference type="EMBL" id="CAJNOL010003175">
    <property type="protein sequence ID" value="CAF1550021.1"/>
    <property type="molecule type" value="Genomic_DNA"/>
</dbReference>